<dbReference type="Proteomes" id="UP000625804">
    <property type="component" value="Unassembled WGS sequence"/>
</dbReference>
<dbReference type="RefSeq" id="WP_173731581.1">
    <property type="nucleotide sequence ID" value="NZ_JABTTE010000015.1"/>
</dbReference>
<reference evidence="2" key="1">
    <citation type="submission" date="2020-06" db="EMBL/GenBank/DDBJ databases">
        <title>A novel thermopfilic bacterium from Erzurum, Turkey.</title>
        <authorList>
            <person name="Adiguzel A."/>
            <person name="Ay H."/>
            <person name="Baltaci M.O."/>
        </authorList>
    </citation>
    <scope>NUCLEOTIDE SEQUENCE</scope>
    <source>
        <strain evidence="2">P2</strain>
    </source>
</reference>
<evidence type="ECO:0000313" key="2">
    <source>
        <dbReference type="EMBL" id="NSL52376.1"/>
    </source>
</evidence>
<keyword evidence="1" id="KW-0472">Membrane</keyword>
<dbReference type="EMBL" id="JABTTE010000015">
    <property type="protein sequence ID" value="NSL52376.1"/>
    <property type="molecule type" value="Genomic_DNA"/>
</dbReference>
<feature type="transmembrane region" description="Helical" evidence="1">
    <location>
        <begin position="168"/>
        <end position="193"/>
    </location>
</feature>
<organism evidence="2 3">
    <name type="scientific">Calidifontibacillus erzurumensis</name>
    <dbReference type="NCBI Taxonomy" id="2741433"/>
    <lineage>
        <taxon>Bacteria</taxon>
        <taxon>Bacillati</taxon>
        <taxon>Bacillota</taxon>
        <taxon>Bacilli</taxon>
        <taxon>Bacillales</taxon>
        <taxon>Bacillaceae</taxon>
        <taxon>Calidifontibacillus/Schinkia group</taxon>
        <taxon>Calidifontibacillus</taxon>
    </lineage>
</organism>
<feature type="transmembrane region" description="Helical" evidence="1">
    <location>
        <begin position="214"/>
        <end position="231"/>
    </location>
</feature>
<gene>
    <name evidence="2" type="ORF">HR057_11490</name>
</gene>
<feature type="transmembrane region" description="Helical" evidence="1">
    <location>
        <begin position="237"/>
        <end position="265"/>
    </location>
</feature>
<feature type="transmembrane region" description="Helical" evidence="1">
    <location>
        <begin position="272"/>
        <end position="298"/>
    </location>
</feature>
<keyword evidence="1" id="KW-1133">Transmembrane helix</keyword>
<feature type="transmembrane region" description="Helical" evidence="1">
    <location>
        <begin position="12"/>
        <end position="44"/>
    </location>
</feature>
<feature type="transmembrane region" description="Helical" evidence="1">
    <location>
        <begin position="98"/>
        <end position="123"/>
    </location>
</feature>
<dbReference type="InterPro" id="IPR018710">
    <property type="entry name" value="DUF2232"/>
</dbReference>
<dbReference type="PANTHER" id="PTHR41324:SF1">
    <property type="entry name" value="DUF2232 DOMAIN-CONTAINING PROTEIN"/>
    <property type="match status" value="1"/>
</dbReference>
<accession>A0A8J8GFV3</accession>
<keyword evidence="1" id="KW-0812">Transmembrane</keyword>
<dbReference type="AlphaFoldDB" id="A0A8J8GFV3"/>
<comment type="caution">
    <text evidence="2">The sequence shown here is derived from an EMBL/GenBank/DDBJ whole genome shotgun (WGS) entry which is preliminary data.</text>
</comment>
<dbReference type="Pfam" id="PF09991">
    <property type="entry name" value="DUF2232"/>
    <property type="match status" value="1"/>
</dbReference>
<evidence type="ECO:0000256" key="1">
    <source>
        <dbReference type="SAM" id="Phobius"/>
    </source>
</evidence>
<proteinExistence type="predicted"/>
<evidence type="ECO:0000313" key="3">
    <source>
        <dbReference type="Proteomes" id="UP000625804"/>
    </source>
</evidence>
<sequence length="312" mass="35508">MNSVRPIIEGAVLAAIFSILLFIVLYMPIIGMFFLFCLPIPFIIYVVHHGLKNGLLLLVVALFITYIIGSIATVPLAFTYGTAGLAMGYIYSLRKSAYAVLVGGSLTLMVNLVLLFVLSNLLFNVNIVEDTKNMMHESIKTGEEMFKALGRPTDQFELMYESIDMISYVVPSVIVLISVLFTITTQFFAGQIFKRLKIDYQPFPPLRQWTFPKSLLWYYLIVSILIMFGITESEDALLYSIILNLFLVLEIVMTIQGISFLFFYFYIKNKSLAIPVTITIVSFIIPFLMYIIRILGIIDLGFDLRKRMKNPQ</sequence>
<name>A0A8J8GFV3_9BACI</name>
<feature type="transmembrane region" description="Helical" evidence="1">
    <location>
        <begin position="56"/>
        <end position="78"/>
    </location>
</feature>
<protein>
    <submittedName>
        <fullName evidence="2">DUF2232 domain-containing protein</fullName>
    </submittedName>
</protein>
<keyword evidence="3" id="KW-1185">Reference proteome</keyword>
<dbReference type="PANTHER" id="PTHR41324">
    <property type="entry name" value="MEMBRANE PROTEIN-RELATED"/>
    <property type="match status" value="1"/>
</dbReference>